<dbReference type="PROSITE" id="PS51819">
    <property type="entry name" value="VOC"/>
    <property type="match status" value="1"/>
</dbReference>
<dbReference type="PANTHER" id="PTHR34109">
    <property type="entry name" value="BNAUNNG04460D PROTEIN-RELATED"/>
    <property type="match status" value="1"/>
</dbReference>
<proteinExistence type="predicted"/>
<protein>
    <submittedName>
        <fullName evidence="2">Glyoxalase superfamily protein PhnB</fullName>
    </submittedName>
</protein>
<sequence>MADDISIEFSLLVEHGREQEAADFYAAAFGAKQVDTYSLDGVLMAVEMRFGTMPVSVAGSNPKREQAASYGGPFFPKAPGAVSVVFRLNVGDIEGAAQRAVAAGALTRDAIQTDILGRRVASVFDPFGHIWALVERKPASVSIAA</sequence>
<feature type="domain" description="VOC" evidence="1">
    <location>
        <begin position="6"/>
        <end position="136"/>
    </location>
</feature>
<dbReference type="Pfam" id="PF00903">
    <property type="entry name" value="Glyoxalase"/>
    <property type="match status" value="1"/>
</dbReference>
<dbReference type="InterPro" id="IPR004360">
    <property type="entry name" value="Glyas_Fos-R_dOase_dom"/>
</dbReference>
<name>A0AAX2QB83_9HYPH</name>
<accession>A0AAX2QB83</accession>
<dbReference type="EMBL" id="SMBI01000033">
    <property type="protein sequence ID" value="TCU12541.1"/>
    <property type="molecule type" value="Genomic_DNA"/>
</dbReference>
<evidence type="ECO:0000313" key="3">
    <source>
        <dbReference type="Proteomes" id="UP000295021"/>
    </source>
</evidence>
<evidence type="ECO:0000259" key="1">
    <source>
        <dbReference type="PROSITE" id="PS51819"/>
    </source>
</evidence>
<comment type="caution">
    <text evidence="2">The sequence shown here is derived from an EMBL/GenBank/DDBJ whole genome shotgun (WGS) entry which is preliminary data.</text>
</comment>
<dbReference type="AlphaFoldDB" id="A0AAX2QB83"/>
<dbReference type="InterPro" id="IPR029068">
    <property type="entry name" value="Glyas_Bleomycin-R_OHBP_Dase"/>
</dbReference>
<dbReference type="Gene3D" id="3.10.180.10">
    <property type="entry name" value="2,3-Dihydroxybiphenyl 1,2-Dioxygenase, domain 1"/>
    <property type="match status" value="1"/>
</dbReference>
<gene>
    <name evidence="2" type="ORF">EV131_13323</name>
</gene>
<dbReference type="SUPFAM" id="SSF54593">
    <property type="entry name" value="Glyoxalase/Bleomycin resistance protein/Dihydroxybiphenyl dioxygenase"/>
    <property type="match status" value="1"/>
</dbReference>
<dbReference type="Proteomes" id="UP000295021">
    <property type="component" value="Unassembled WGS sequence"/>
</dbReference>
<dbReference type="InterPro" id="IPR037523">
    <property type="entry name" value="VOC_core"/>
</dbReference>
<organism evidence="2 3">
    <name type="scientific">Rhizobium laguerreae</name>
    <dbReference type="NCBI Taxonomy" id="1076926"/>
    <lineage>
        <taxon>Bacteria</taxon>
        <taxon>Pseudomonadati</taxon>
        <taxon>Pseudomonadota</taxon>
        <taxon>Alphaproteobacteria</taxon>
        <taxon>Hyphomicrobiales</taxon>
        <taxon>Rhizobiaceae</taxon>
        <taxon>Rhizobium/Agrobacterium group</taxon>
        <taxon>Rhizobium</taxon>
    </lineage>
</organism>
<evidence type="ECO:0000313" key="2">
    <source>
        <dbReference type="EMBL" id="TCU12541.1"/>
    </source>
</evidence>
<reference evidence="2 3" key="1">
    <citation type="submission" date="2019-03" db="EMBL/GenBank/DDBJ databases">
        <title>Genomic Encyclopedia of Type Strains, Phase IV (KMG-V): Genome sequencing to study the core and pangenomes of soil and plant-associated prokaryotes.</title>
        <authorList>
            <person name="Whitman W."/>
        </authorList>
    </citation>
    <scope>NUCLEOTIDE SEQUENCE [LARGE SCALE GENOMIC DNA]</scope>
    <source>
        <strain evidence="2 3">FB403</strain>
    </source>
</reference>